<dbReference type="Proteomes" id="UP000620124">
    <property type="component" value="Unassembled WGS sequence"/>
</dbReference>
<dbReference type="OrthoDB" id="3265734at2759"/>
<keyword evidence="4" id="KW-1185">Reference proteome</keyword>
<reference evidence="3" key="1">
    <citation type="submission" date="2020-05" db="EMBL/GenBank/DDBJ databases">
        <title>Mycena genomes resolve the evolution of fungal bioluminescence.</title>
        <authorList>
            <person name="Tsai I.J."/>
        </authorList>
    </citation>
    <scope>NUCLEOTIDE SEQUENCE</scope>
    <source>
        <strain evidence="3">CCC161011</strain>
    </source>
</reference>
<organism evidence="3 4">
    <name type="scientific">Mycena venus</name>
    <dbReference type="NCBI Taxonomy" id="2733690"/>
    <lineage>
        <taxon>Eukaryota</taxon>
        <taxon>Fungi</taxon>
        <taxon>Dikarya</taxon>
        <taxon>Basidiomycota</taxon>
        <taxon>Agaricomycotina</taxon>
        <taxon>Agaricomycetes</taxon>
        <taxon>Agaricomycetidae</taxon>
        <taxon>Agaricales</taxon>
        <taxon>Marasmiineae</taxon>
        <taxon>Mycenaceae</taxon>
        <taxon>Mycena</taxon>
    </lineage>
</organism>
<keyword evidence="2" id="KW-0812">Transmembrane</keyword>
<comment type="caution">
    <text evidence="3">The sequence shown here is derived from an EMBL/GenBank/DDBJ whole genome shotgun (WGS) entry which is preliminary data.</text>
</comment>
<feature type="compositionally biased region" description="Gly residues" evidence="1">
    <location>
        <begin position="256"/>
        <end position="301"/>
    </location>
</feature>
<proteinExistence type="predicted"/>
<dbReference type="EMBL" id="JACAZI010000032">
    <property type="protein sequence ID" value="KAF7330836.1"/>
    <property type="molecule type" value="Genomic_DNA"/>
</dbReference>
<feature type="region of interest" description="Disordered" evidence="1">
    <location>
        <begin position="492"/>
        <end position="522"/>
    </location>
</feature>
<dbReference type="AlphaFoldDB" id="A0A8H7CBH8"/>
<keyword evidence="2" id="KW-1133">Transmembrane helix</keyword>
<sequence>MVSNVAIIDDPDPRIIYSGGWHNAGAPTEFHGTTTWSSSAGSTATFAFSGTSITVYASVGDHSPGDVAMSFAIDGSTQGSYTPPSSFPAGGLYHQPLWTSSPLSDGPHTLVITQTAAQASGQIYLDYLLYETTTDVVDAYFIDDRDSRITYSDAWRKVDGGAERLWAHVAGKSIRYHAGLVASDAGVLKASMVLDGGTPVIFTAPNNPNDTPNYILYDSGSISDGTHTLVVTAQTADSLWVDYFTTTPNALVASNPGGGTTGTSGGSSNGGTSGGSTDGSSGGSNSGSSGGSNSGSSGGGSLVTQGSSASASPASASVAKHSGTSSAPPGSPSSPSGASIPLSVSSGSTAPFSISSSSSNSSTSIIPGSSSSKSSPVTAIVAGVLGTLLLLALLVGVFFFLRRRKRRQPREVPKENILTPDPFSELAGSAGSTSRTALISPNDTSHDSSTTGDSEPARNSGKLFEEMRHQQEPAPLVASFAVPSPSVPSFVTASVPSGAASLPPSQAASVPSDAPRALPSRPLSMLSGMASIIGSSRYGEAPPQYSA</sequence>
<gene>
    <name evidence="3" type="ORF">MVEN_02422800</name>
</gene>
<keyword evidence="2" id="KW-0472">Membrane</keyword>
<name>A0A8H7CBH8_9AGAR</name>
<protein>
    <recommendedName>
        <fullName evidence="5">Transmembrane protein</fullName>
    </recommendedName>
</protein>
<evidence type="ECO:0000313" key="3">
    <source>
        <dbReference type="EMBL" id="KAF7330836.1"/>
    </source>
</evidence>
<evidence type="ECO:0000256" key="2">
    <source>
        <dbReference type="SAM" id="Phobius"/>
    </source>
</evidence>
<accession>A0A8H7CBH8</accession>
<evidence type="ECO:0000313" key="4">
    <source>
        <dbReference type="Proteomes" id="UP000620124"/>
    </source>
</evidence>
<dbReference type="Gene3D" id="2.60.120.260">
    <property type="entry name" value="Galactose-binding domain-like"/>
    <property type="match status" value="1"/>
</dbReference>
<feature type="transmembrane region" description="Helical" evidence="2">
    <location>
        <begin position="379"/>
        <end position="401"/>
    </location>
</feature>
<feature type="region of interest" description="Disordered" evidence="1">
    <location>
        <begin position="409"/>
        <end position="459"/>
    </location>
</feature>
<dbReference type="Gene3D" id="1.20.5.100">
    <property type="entry name" value="Cytochrome c1, transmembrane anchor, C-terminal"/>
    <property type="match status" value="1"/>
</dbReference>
<feature type="region of interest" description="Disordered" evidence="1">
    <location>
        <begin position="251"/>
        <end position="376"/>
    </location>
</feature>
<evidence type="ECO:0000256" key="1">
    <source>
        <dbReference type="SAM" id="MobiDB-lite"/>
    </source>
</evidence>
<evidence type="ECO:0008006" key="5">
    <source>
        <dbReference type="Google" id="ProtNLM"/>
    </source>
</evidence>
<feature type="compositionally biased region" description="Low complexity" evidence="1">
    <location>
        <begin position="302"/>
        <end position="376"/>
    </location>
</feature>
<feature type="compositionally biased region" description="Polar residues" evidence="1">
    <location>
        <begin position="430"/>
        <end position="442"/>
    </location>
</feature>